<dbReference type="GeneID" id="37110178"/>
<proteinExistence type="predicted"/>
<sequence length="258" mass="27262">MISSSGPLARSTVANVYPYLVGESTATLLLSRSAPTTCGCLLPIAMSSGPSCLLFTALASTTSYSSKSLTVSLHPPAAAKASGVHPYTSRWFGLHLPVLISASTTFVLPFQAARDNGERLYLVSTIPGPARNFTTSSLPYMAARDSGVRLLLSRTSGCARSLTSSCTTPLCPFSAAHDSGPRPFLSVALRLRSIPPCLKSSRTVGSWPFRAAQDSGVQLLASCTFTLMPFWSKADIGCSSPKYAARCNPLIPFGTSWQ</sequence>
<dbReference type="EMBL" id="MSFK01000011">
    <property type="protein sequence ID" value="PWY89715.1"/>
    <property type="molecule type" value="Genomic_DNA"/>
</dbReference>
<reference evidence="1 2" key="1">
    <citation type="submission" date="2016-12" db="EMBL/GenBank/DDBJ databases">
        <title>The genomes of Aspergillus section Nigri reveals drivers in fungal speciation.</title>
        <authorList>
            <consortium name="DOE Joint Genome Institute"/>
            <person name="Vesth T.C."/>
            <person name="Nybo J."/>
            <person name="Theobald S."/>
            <person name="Brandl J."/>
            <person name="Frisvad J.C."/>
            <person name="Nielsen K.F."/>
            <person name="Lyhne E.K."/>
            <person name="Kogle M.E."/>
            <person name="Kuo A."/>
            <person name="Riley R."/>
            <person name="Clum A."/>
            <person name="Nolan M."/>
            <person name="Lipzen A."/>
            <person name="Salamov A."/>
            <person name="Henrissat B."/>
            <person name="Wiebenga A."/>
            <person name="De Vries R.P."/>
            <person name="Grigoriev I.V."/>
            <person name="Mortensen U.H."/>
            <person name="Andersen M.R."/>
            <person name="Baker S.E."/>
        </authorList>
    </citation>
    <scope>NUCLEOTIDE SEQUENCE [LARGE SCALE GENOMIC DNA]</scope>
    <source>
        <strain evidence="1 2">CBS 115572</strain>
    </source>
</reference>
<dbReference type="AlphaFoldDB" id="A0A317WUG4"/>
<evidence type="ECO:0000313" key="1">
    <source>
        <dbReference type="EMBL" id="PWY89715.1"/>
    </source>
</evidence>
<keyword evidence="2" id="KW-1185">Reference proteome</keyword>
<dbReference type="STRING" id="1450535.A0A317WUG4"/>
<organism evidence="1 2">
    <name type="scientific">Aspergillus sclerotioniger CBS 115572</name>
    <dbReference type="NCBI Taxonomy" id="1450535"/>
    <lineage>
        <taxon>Eukaryota</taxon>
        <taxon>Fungi</taxon>
        <taxon>Dikarya</taxon>
        <taxon>Ascomycota</taxon>
        <taxon>Pezizomycotina</taxon>
        <taxon>Eurotiomycetes</taxon>
        <taxon>Eurotiomycetidae</taxon>
        <taxon>Eurotiales</taxon>
        <taxon>Aspergillaceae</taxon>
        <taxon>Aspergillus</taxon>
        <taxon>Aspergillus subgen. Circumdati</taxon>
    </lineage>
</organism>
<name>A0A317WUG4_9EURO</name>
<dbReference type="RefSeq" id="XP_025468626.1">
    <property type="nucleotide sequence ID" value="XM_025608035.1"/>
</dbReference>
<dbReference type="Proteomes" id="UP000246702">
    <property type="component" value="Unassembled WGS sequence"/>
</dbReference>
<accession>A0A317WUG4</accession>
<evidence type="ECO:0000313" key="2">
    <source>
        <dbReference type="Proteomes" id="UP000246702"/>
    </source>
</evidence>
<gene>
    <name evidence="1" type="ORF">BO94DRAFT_463778</name>
</gene>
<protein>
    <submittedName>
        <fullName evidence="1">Uncharacterized protein</fullName>
    </submittedName>
</protein>
<comment type="caution">
    <text evidence="1">The sequence shown here is derived from an EMBL/GenBank/DDBJ whole genome shotgun (WGS) entry which is preliminary data.</text>
</comment>
<dbReference type="OrthoDB" id="5103002at2759"/>